<name>A0ABU9HW88_9FLAO</name>
<dbReference type="Proteomes" id="UP001464555">
    <property type="component" value="Unassembled WGS sequence"/>
</dbReference>
<organism evidence="2 3">
    <name type="scientific">Flavobacterium arundinis</name>
    <dbReference type="NCBI Taxonomy" id="3139143"/>
    <lineage>
        <taxon>Bacteria</taxon>
        <taxon>Pseudomonadati</taxon>
        <taxon>Bacteroidota</taxon>
        <taxon>Flavobacteriia</taxon>
        <taxon>Flavobacteriales</taxon>
        <taxon>Flavobacteriaceae</taxon>
        <taxon>Flavobacterium</taxon>
    </lineage>
</organism>
<accession>A0ABU9HW88</accession>
<keyword evidence="3" id="KW-1185">Reference proteome</keyword>
<evidence type="ECO:0000313" key="2">
    <source>
        <dbReference type="EMBL" id="MEL1244427.1"/>
    </source>
</evidence>
<reference evidence="2 3" key="1">
    <citation type="submission" date="2024-04" db="EMBL/GenBank/DDBJ databases">
        <title>Flavobacterium sp. DGU11 16S ribosomal RNA gene Genome sequencing and assembly.</title>
        <authorList>
            <person name="Park S."/>
        </authorList>
    </citation>
    <scope>NUCLEOTIDE SEQUENCE [LARGE SCALE GENOMIC DNA]</scope>
    <source>
        <strain evidence="2 3">DGU11</strain>
    </source>
</reference>
<dbReference type="Gene3D" id="2.40.160.100">
    <property type="match status" value="1"/>
</dbReference>
<evidence type="ECO:0000313" key="3">
    <source>
        <dbReference type="Proteomes" id="UP001464555"/>
    </source>
</evidence>
<feature type="domain" description="Alginate export" evidence="1">
    <location>
        <begin position="109"/>
        <end position="500"/>
    </location>
</feature>
<sequence length="527" mass="61011">MDKNYEKKTKIEYFPTNSIKLVGLVRIAFCNHKRNSIFLNSVALFVAGIASAQETVTDTVKPEPVVVTEKPAKTSYYVEAGTYGTKRETDPPGYVRNIGQSGIAEKLTWLDAGLDYRFRGEYRNNDIRRPDSHSTDYPILYKGKFYIGIKNIIDPLRLVLEMQDSDRSNGKYPLDNRDVNKREMIQGYAELYFKKALGTDALGNNRPFMIRYGRQAFEFLDRRLIGQNLWRNTTNNFLGFRAALGQDKNDWQLDLLALRPIIRVIDDRDYADNDRQFGAAIGHWRKWSDVITIEPYYMALRQDRNIGHRMINSPGVRLYGWVNKSWNYDVTGTYQFGDDQGKKQDAYMITAEVGYKFQHSWKSRVSIFFGYVTGDKDPNDNKTNRFERFYGFARPWSGDDYIIPENVVTPKFKLEFEPVKGYKIDMGYSFYWLQSSKDRFNNLLAGTGNRDTTGQSGKFLGHGFDSRLQFKPFKFMDANLGYMYFSTGEFVQNRQDAANGEHAGASNFAYIELTFNALDIFIKKDKK</sequence>
<dbReference type="RefSeq" id="WP_341696744.1">
    <property type="nucleotide sequence ID" value="NZ_JBBYHR010000004.1"/>
</dbReference>
<evidence type="ECO:0000259" key="1">
    <source>
        <dbReference type="Pfam" id="PF13372"/>
    </source>
</evidence>
<protein>
    <submittedName>
        <fullName evidence="2">Alginate export family protein</fullName>
    </submittedName>
</protein>
<dbReference type="Pfam" id="PF13372">
    <property type="entry name" value="Alginate_exp"/>
    <property type="match status" value="1"/>
</dbReference>
<proteinExistence type="predicted"/>
<dbReference type="InterPro" id="IPR053728">
    <property type="entry name" value="Alginate_Permeability_Chnl"/>
</dbReference>
<dbReference type="InterPro" id="IPR025388">
    <property type="entry name" value="Alginate_export_dom"/>
</dbReference>
<gene>
    <name evidence="2" type="ORF">AAEO56_09160</name>
</gene>
<dbReference type="EMBL" id="JBBYHR010000004">
    <property type="protein sequence ID" value="MEL1244427.1"/>
    <property type="molecule type" value="Genomic_DNA"/>
</dbReference>
<comment type="caution">
    <text evidence="2">The sequence shown here is derived from an EMBL/GenBank/DDBJ whole genome shotgun (WGS) entry which is preliminary data.</text>
</comment>